<protein>
    <recommendedName>
        <fullName evidence="3">RloB domain-containing protein</fullName>
    </recommendedName>
</protein>
<dbReference type="Proteomes" id="UP000604381">
    <property type="component" value="Unassembled WGS sequence"/>
</dbReference>
<gene>
    <name evidence="1" type="ORF">ISN26_01145</name>
</gene>
<reference evidence="1" key="1">
    <citation type="submission" date="2020-10" db="EMBL/GenBank/DDBJ databases">
        <title>An improved Amphimedon queenslandica hologenome assembly reveals how three proteobacterial symbionts can extend the metabolic phenotypic of their marine sponge host.</title>
        <authorList>
            <person name="Degnan B."/>
            <person name="Degnan S."/>
            <person name="Xiang X."/>
        </authorList>
    </citation>
    <scope>NUCLEOTIDE SEQUENCE</scope>
    <source>
        <strain evidence="1">AqS2</strain>
    </source>
</reference>
<dbReference type="AlphaFoldDB" id="A0A930UBT9"/>
<evidence type="ECO:0008006" key="3">
    <source>
        <dbReference type="Google" id="ProtNLM"/>
    </source>
</evidence>
<accession>A0A930UBT9</accession>
<comment type="caution">
    <text evidence="1">The sequence shown here is derived from an EMBL/GenBank/DDBJ whole genome shotgun (WGS) entry which is preliminary data.</text>
</comment>
<evidence type="ECO:0000313" key="1">
    <source>
        <dbReference type="EMBL" id="MBF2734698.1"/>
    </source>
</evidence>
<sequence>MKSEKPKKIFFVASEGESEESYARMLSLFATEMNLDIRIKRAYLYGGSPSVMTNEAIKKSDQYDQRVPKQRKIFIKAIFLDTDNATKAEISKITTELKRHGFIIIWQKPNHEDFLWRHFNGKGRIPPGPGKIKEDFKKFWPDYEKNYPAENLKKKIDLSKIIEVAHSLKNEGDDGFLALLEKMGLSKG</sequence>
<name>A0A930UBT9_9GAMM</name>
<dbReference type="EMBL" id="JADHEI010000016">
    <property type="protein sequence ID" value="MBF2734698.1"/>
    <property type="molecule type" value="Genomic_DNA"/>
</dbReference>
<keyword evidence="2" id="KW-1185">Reference proteome</keyword>
<evidence type="ECO:0000313" key="2">
    <source>
        <dbReference type="Proteomes" id="UP000604381"/>
    </source>
</evidence>
<organism evidence="1 2">
    <name type="scientific">Candidatus Amphirhobacter heronislandensis</name>
    <dbReference type="NCBI Taxonomy" id="1732024"/>
    <lineage>
        <taxon>Bacteria</taxon>
        <taxon>Pseudomonadati</taxon>
        <taxon>Pseudomonadota</taxon>
        <taxon>Gammaproteobacteria</taxon>
        <taxon>Candidatus Tethybacterales</taxon>
        <taxon>Candidatus Tethybacteraceae</taxon>
        <taxon>Candidatus Amphirhobacter</taxon>
    </lineage>
</organism>
<proteinExistence type="predicted"/>